<accession>A0AC61RFV3</accession>
<protein>
    <submittedName>
        <fullName evidence="1">Tetratricopeptide repeat protein</fullName>
    </submittedName>
</protein>
<dbReference type="Proteomes" id="UP000306319">
    <property type="component" value="Unassembled WGS sequence"/>
</dbReference>
<evidence type="ECO:0000313" key="1">
    <source>
        <dbReference type="EMBL" id="TGY78243.1"/>
    </source>
</evidence>
<evidence type="ECO:0000313" key="2">
    <source>
        <dbReference type="Proteomes" id="UP000306319"/>
    </source>
</evidence>
<keyword evidence="2" id="KW-1185">Reference proteome</keyword>
<proteinExistence type="predicted"/>
<gene>
    <name evidence="1" type="ORF">E5331_11115</name>
</gene>
<sequence>MTRSLTEQFNIIKKFIKCHAGEGDHVQARQAAETITPAAEQGDGTAQFLLGRYFSWGYHSDCDNRKAIYWYEKAANDGNPEAAEQIMNIYRNDCPDETDTDERKTLILKWHKRWFDIFAAKADNGSANAAKALMNLYVEDCLEDINPQEGVKTARKWYDRWIELLSAKASKGDVADKMLLADILLYGDDVPEELLDCFTNEDDEHGLLKAIQLYKEIADGANNEALKAEACYKMGRAYHDLGEEKKALACFKKAVKLNYHEAYAKVGDAYLYGNGVEQDDVQARKWYRKGAELGEITAMLGLADCYKNGIGGKQDYDKAMIEYLHLAERTGNRWKHQAVGIGTALYELGNMYLNGLGVEVDLRKAYDYFKRAVSHYNRAAENALNNKKFRDFK</sequence>
<dbReference type="EMBL" id="SRYB01000015">
    <property type="protein sequence ID" value="TGY78243.1"/>
    <property type="molecule type" value="Genomic_DNA"/>
</dbReference>
<comment type="caution">
    <text evidence="1">The sequence shown here is derived from an EMBL/GenBank/DDBJ whole genome shotgun (WGS) entry which is preliminary data.</text>
</comment>
<name>A0AC61RFV3_9BACT</name>
<reference evidence="1" key="1">
    <citation type="submission" date="2019-04" db="EMBL/GenBank/DDBJ databases">
        <title>Microbes associate with the intestines of laboratory mice.</title>
        <authorList>
            <person name="Navarre W."/>
            <person name="Wong E."/>
            <person name="Huang K."/>
            <person name="Tropini C."/>
            <person name="Ng K."/>
            <person name="Yu B."/>
        </authorList>
    </citation>
    <scope>NUCLEOTIDE SEQUENCE</scope>
    <source>
        <strain evidence="1">NM04_E33</strain>
    </source>
</reference>
<organism evidence="1 2">
    <name type="scientific">Lepagella muris</name>
    <dbReference type="NCBI Taxonomy" id="3032870"/>
    <lineage>
        <taxon>Bacteria</taxon>
        <taxon>Pseudomonadati</taxon>
        <taxon>Bacteroidota</taxon>
        <taxon>Bacteroidia</taxon>
        <taxon>Bacteroidales</taxon>
        <taxon>Muribaculaceae</taxon>
        <taxon>Lepagella</taxon>
    </lineage>
</organism>